<dbReference type="PANTHER" id="PTHR13161:SF4">
    <property type="entry name" value="CLK4-ASSOCIATING SERINE_ARGININE RICH PROTEIN"/>
    <property type="match status" value="1"/>
</dbReference>
<keyword evidence="2" id="KW-0508">mRNA splicing</keyword>
<evidence type="ECO:0000256" key="1">
    <source>
        <dbReference type="ARBA" id="ARBA00022664"/>
    </source>
</evidence>
<dbReference type="InterPro" id="IPR019147">
    <property type="entry name" value="SWAP_N_domain"/>
</dbReference>
<dbReference type="EMBL" id="HBUE01088908">
    <property type="protein sequence ID" value="CAG6480625.1"/>
    <property type="molecule type" value="Transcribed_RNA"/>
</dbReference>
<name>A0A8D8BVV0_CULPI</name>
<dbReference type="InterPro" id="IPR040397">
    <property type="entry name" value="SWAP"/>
</dbReference>
<sequence>MKMWHEARKQEKKIRGMLVDYRKRAERRQDFYERIKADPTQFLQVHGRKGKIHLDASVAAAAENPAIMMPWQGQKDNLIDRFDVRAHLDYIAPVVSKPDQPATAEDDVLDMEERSMNYERYRVLAQNEFLGG</sequence>
<dbReference type="SMART" id="SM01141">
    <property type="entry name" value="DRY_EERY"/>
    <property type="match status" value="1"/>
</dbReference>
<feature type="domain" description="Suppressor of white apricot N-terminal" evidence="3">
    <location>
        <begin position="41"/>
        <end position="132"/>
    </location>
</feature>
<dbReference type="AlphaFoldDB" id="A0A8D8BVV0"/>
<dbReference type="EMBL" id="HBUE01176135">
    <property type="protein sequence ID" value="CAG6517821.1"/>
    <property type="molecule type" value="Transcribed_RNA"/>
</dbReference>
<accession>A0A8D8BVV0</accession>
<dbReference type="GO" id="GO:0008380">
    <property type="term" value="P:RNA splicing"/>
    <property type="evidence" value="ECO:0007669"/>
    <property type="project" value="UniProtKB-KW"/>
</dbReference>
<evidence type="ECO:0000313" key="4">
    <source>
        <dbReference type="EMBL" id="CAG6480625.1"/>
    </source>
</evidence>
<proteinExistence type="predicted"/>
<dbReference type="EMBL" id="HBUE01281651">
    <property type="protein sequence ID" value="CAG6569353.1"/>
    <property type="molecule type" value="Transcribed_RNA"/>
</dbReference>
<evidence type="ECO:0000259" key="3">
    <source>
        <dbReference type="SMART" id="SM01141"/>
    </source>
</evidence>
<reference evidence="4" key="1">
    <citation type="submission" date="2021-05" db="EMBL/GenBank/DDBJ databases">
        <authorList>
            <person name="Alioto T."/>
            <person name="Alioto T."/>
            <person name="Gomez Garrido J."/>
        </authorList>
    </citation>
    <scope>NUCLEOTIDE SEQUENCE</scope>
</reference>
<protein>
    <submittedName>
        <fullName evidence="4">CLK4-associating serine/arginine rich protein</fullName>
    </submittedName>
</protein>
<keyword evidence="1" id="KW-0507">mRNA processing</keyword>
<dbReference type="Pfam" id="PF09750">
    <property type="entry name" value="DRY_EERY"/>
    <property type="match status" value="1"/>
</dbReference>
<evidence type="ECO:0000256" key="2">
    <source>
        <dbReference type="ARBA" id="ARBA00023187"/>
    </source>
</evidence>
<organism evidence="4">
    <name type="scientific">Culex pipiens</name>
    <name type="common">House mosquito</name>
    <dbReference type="NCBI Taxonomy" id="7175"/>
    <lineage>
        <taxon>Eukaryota</taxon>
        <taxon>Metazoa</taxon>
        <taxon>Ecdysozoa</taxon>
        <taxon>Arthropoda</taxon>
        <taxon>Hexapoda</taxon>
        <taxon>Insecta</taxon>
        <taxon>Pterygota</taxon>
        <taxon>Neoptera</taxon>
        <taxon>Endopterygota</taxon>
        <taxon>Diptera</taxon>
        <taxon>Nematocera</taxon>
        <taxon>Culicoidea</taxon>
        <taxon>Culicidae</taxon>
        <taxon>Culicinae</taxon>
        <taxon>Culicini</taxon>
        <taxon>Culex</taxon>
        <taxon>Culex</taxon>
    </lineage>
</organism>
<dbReference type="PANTHER" id="PTHR13161">
    <property type="entry name" value="SPLICING FACTOR SUPPRESSOR OF WHITE APRICOT"/>
    <property type="match status" value="1"/>
</dbReference>
<dbReference type="GO" id="GO:0006397">
    <property type="term" value="P:mRNA processing"/>
    <property type="evidence" value="ECO:0007669"/>
    <property type="project" value="UniProtKB-KW"/>
</dbReference>